<accession>A0A6J2K3Q5</accession>
<dbReference type="GeneID" id="114247981"/>
<organism evidence="1 2">
    <name type="scientific">Bombyx mandarina</name>
    <name type="common">Wild silk moth</name>
    <name type="synonym">Wild silkworm</name>
    <dbReference type="NCBI Taxonomy" id="7092"/>
    <lineage>
        <taxon>Eukaryota</taxon>
        <taxon>Metazoa</taxon>
        <taxon>Ecdysozoa</taxon>
        <taxon>Arthropoda</taxon>
        <taxon>Hexapoda</taxon>
        <taxon>Insecta</taxon>
        <taxon>Pterygota</taxon>
        <taxon>Neoptera</taxon>
        <taxon>Endopterygota</taxon>
        <taxon>Lepidoptera</taxon>
        <taxon>Glossata</taxon>
        <taxon>Ditrysia</taxon>
        <taxon>Bombycoidea</taxon>
        <taxon>Bombycidae</taxon>
        <taxon>Bombycinae</taxon>
        <taxon>Bombyx</taxon>
    </lineage>
</organism>
<dbReference type="Proteomes" id="UP000504629">
    <property type="component" value="Unplaced"/>
</dbReference>
<name>A0A6J2K3Q5_BOMMA</name>
<protein>
    <submittedName>
        <fullName evidence="2">Uncharacterized protein LOC114247981</fullName>
    </submittedName>
</protein>
<evidence type="ECO:0000313" key="2">
    <source>
        <dbReference type="RefSeq" id="XP_028036881.1"/>
    </source>
</evidence>
<evidence type="ECO:0000313" key="1">
    <source>
        <dbReference type="Proteomes" id="UP000504629"/>
    </source>
</evidence>
<dbReference type="OrthoDB" id="6588253at2759"/>
<proteinExistence type="predicted"/>
<dbReference type="KEGG" id="bman:114247981"/>
<dbReference type="RefSeq" id="XP_028036881.1">
    <property type="nucleotide sequence ID" value="XM_028181080.1"/>
</dbReference>
<sequence length="870" mass="101354">MDFTPDLLAFQGVFISTDSVHPFSRLTVKGGNEEKVKYIIEHMYQFLKDRNFMDENKVLSKEHTRLIRKFILYIILNGNFKTLEKLVEKDDIDSVIWTIPTVPHYLMCELIWSFQVEHFVYEIISYAYPPLAVEVTGAFIENTKYYNPLDCSQKLAKISLACYTLICRLNMFQFPEQENNTLLSETLKHFQNCTKNFVEPPNSYKLETLQKDELYIHNGSWLSSALVLLYDCLERYTKIHEKVPPDFDIIYQVTYIAASINKNIQFYNINDCPKNVLETIGNCNTILLDACQKLIMDVNVDIFCAWSEFEENGKTKQQSIGELCHKVYTKLSSIPVLCEHPIVAMLQQISRKPIEAKDVINSTDVCMIIENINKNDDDKESWLHALLYKDDLCAYRELLDVIHPNINKYSPQECLKLYYILKQGIVNKGQTEVLAVKAFHHCDVSDKHKILTEHFVNNCFFDMKENELFTDMSTEFFNKLIATSNADITDVLTLFLQSPKKVFDKIFNLATENSQQGDIMLQVMKLLDNYCNYYYEVDTEPCIFKALQNNLEICIDTEEKENNFIRFISALKNYGILIGSKLLLLTIMPNIHKALLNKNINNINMQIKLLQSAYTIEELLEYRAPMLAMLAQVMDIVRWKIHTFVTSAPTTLQSTIELQTSFMETYGTSIPVKEENWLKSKLKNTHPLNTYYYRKIWNPPGNNFLEIITGTKMRQHSSKDDITTTLIQIICSCTQEEWFTIWDCLANFEAKIVLDAYYEAMSLIARIERDNRTNNTWACILYCYRTLLHCTRYKFFKEPLTNNQILDVINNITRMPILCDGPKEDMEPLLLPLLAYIAERKNDYSIDLSSCDLVKYECLVTIINNIFSKK</sequence>
<reference evidence="2" key="1">
    <citation type="submission" date="2025-08" db="UniProtKB">
        <authorList>
            <consortium name="RefSeq"/>
        </authorList>
    </citation>
    <scope>IDENTIFICATION</scope>
    <source>
        <tissue evidence="2">Silk gland</tissue>
    </source>
</reference>
<gene>
    <name evidence="2" type="primary">LOC114247981</name>
</gene>
<keyword evidence="1" id="KW-1185">Reference proteome</keyword>
<dbReference type="AlphaFoldDB" id="A0A6J2K3Q5"/>